<dbReference type="InterPro" id="IPR002939">
    <property type="entry name" value="DnaJ_C"/>
</dbReference>
<dbReference type="InterPro" id="IPR008971">
    <property type="entry name" value="HSP40/DnaJ_pept-bd"/>
</dbReference>
<dbReference type="InterPro" id="IPR000740">
    <property type="entry name" value="GrpE"/>
</dbReference>
<dbReference type="EMBL" id="QPIJ01000001">
    <property type="protein sequence ID" value="RCV93763.1"/>
    <property type="molecule type" value="Genomic_DNA"/>
</dbReference>
<name>A0A368UDD8_9GAMM</name>
<dbReference type="InterPro" id="IPR013805">
    <property type="entry name" value="GrpE_CC"/>
</dbReference>
<comment type="function">
    <text evidence="3">Participates actively in the response to hyperosmotic and heat shock by preventing the aggregation of stress-denatured proteins, in association with DnaK and GrpE. It is the nucleotide exchange factor for DnaK and may function as a thermosensor. Unfolded proteins bind initially to DnaJ; upon interaction with the DnaJ-bound protein, DnaK hydrolyzes its bound ATP, resulting in the formation of a stable complex. GrpE releases ADP from DnaK; ATP binding to DnaK triggers the release of the substrate protein, thus completing the reaction cycle. Several rounds of ATP-dependent interactions between DnaJ, DnaK and GrpE are required for fully efficient folding.</text>
</comment>
<dbReference type="GO" id="GO:0051082">
    <property type="term" value="F:unfolded protein binding"/>
    <property type="evidence" value="ECO:0007669"/>
    <property type="project" value="InterPro"/>
</dbReference>
<comment type="similarity">
    <text evidence="1 3 4">Belongs to the GrpE family.</text>
</comment>
<dbReference type="PANTHER" id="PTHR21237:SF23">
    <property type="entry name" value="GRPE PROTEIN HOMOLOG, MITOCHONDRIAL"/>
    <property type="match status" value="1"/>
</dbReference>
<dbReference type="GO" id="GO:0000774">
    <property type="term" value="F:adenyl-nucleotide exchange factor activity"/>
    <property type="evidence" value="ECO:0007669"/>
    <property type="project" value="InterPro"/>
</dbReference>
<dbReference type="SUPFAM" id="SSF49493">
    <property type="entry name" value="HSP40/DnaJ peptide-binding domain"/>
    <property type="match status" value="1"/>
</dbReference>
<evidence type="ECO:0000256" key="1">
    <source>
        <dbReference type="ARBA" id="ARBA00009054"/>
    </source>
</evidence>
<dbReference type="RefSeq" id="WP_114485091.1">
    <property type="nucleotide sequence ID" value="NZ_CBCSHM010000007.1"/>
</dbReference>
<keyword evidence="3" id="KW-0346">Stress response</keyword>
<keyword evidence="3" id="KW-0963">Cytoplasm</keyword>
<keyword evidence="2 3" id="KW-0143">Chaperone</keyword>
<gene>
    <name evidence="3 6" type="primary">grpE</name>
    <name evidence="6" type="ORF">DU506_01000</name>
</gene>
<organism evidence="6 7">
    <name type="scientific">Vreelandella rituensis</name>
    <dbReference type="NCBI Taxonomy" id="2282306"/>
    <lineage>
        <taxon>Bacteria</taxon>
        <taxon>Pseudomonadati</taxon>
        <taxon>Pseudomonadota</taxon>
        <taxon>Gammaproteobacteria</taxon>
        <taxon>Oceanospirillales</taxon>
        <taxon>Halomonadaceae</taxon>
        <taxon>Vreelandella</taxon>
    </lineage>
</organism>
<dbReference type="Gene3D" id="2.60.260.20">
    <property type="entry name" value="Urease metallochaperone UreE, N-terminal domain"/>
    <property type="match status" value="1"/>
</dbReference>
<dbReference type="Pfam" id="PF01556">
    <property type="entry name" value="DnaJ_C"/>
    <property type="match status" value="1"/>
</dbReference>
<dbReference type="PANTHER" id="PTHR21237">
    <property type="entry name" value="GRPE PROTEIN"/>
    <property type="match status" value="1"/>
</dbReference>
<evidence type="ECO:0000313" key="7">
    <source>
        <dbReference type="Proteomes" id="UP000253204"/>
    </source>
</evidence>
<proteinExistence type="inferred from homology"/>
<evidence type="ECO:0000256" key="4">
    <source>
        <dbReference type="RuleBase" id="RU004478"/>
    </source>
</evidence>
<comment type="subcellular location">
    <subcellularLocation>
        <location evidence="3">Cytoplasm</location>
    </subcellularLocation>
</comment>
<protein>
    <recommendedName>
        <fullName evidence="3">Protein GrpE</fullName>
    </recommendedName>
    <alternativeName>
        <fullName evidence="3">HSP-70 cofactor</fullName>
    </alternativeName>
</protein>
<dbReference type="GO" id="GO:0042803">
    <property type="term" value="F:protein homodimerization activity"/>
    <property type="evidence" value="ECO:0007669"/>
    <property type="project" value="InterPro"/>
</dbReference>
<comment type="subunit">
    <text evidence="3">Homodimer.</text>
</comment>
<dbReference type="SUPFAM" id="SSF51064">
    <property type="entry name" value="Head domain of nucleotide exchange factor GrpE"/>
    <property type="match status" value="1"/>
</dbReference>
<dbReference type="AlphaFoldDB" id="A0A368UDD8"/>
<feature type="domain" description="Chaperone DnaJ C-terminal" evidence="5">
    <location>
        <begin position="79"/>
        <end position="197"/>
    </location>
</feature>
<dbReference type="PRINTS" id="PR00773">
    <property type="entry name" value="GRPEPROTEIN"/>
</dbReference>
<sequence length="355" mass="39872">MQRPKLQVTVRPSIAQLIYRKKISVRYRRLSKCKECKGTGGTASEPCYRCHCLGETLEDHELNLTFSPNDISCVDRICTVSNVGHEFEIGERDDIIVNIKVQDDREFHVVGKDIYCHVDITPLQAMFGCKIYFPRLDGGAFRKDISPSDKKSVSTKWPDGRVTREENVRWCQSHMALIGKGGGGYERGSAERGDMIYLVDVCTEQDRDGLEKMAIDRIHNLEKRIAGFRTQKNQAERDTREEFEKGKMAAISSLAKAIIPSIDSLEKALEAMASPADEAHRKGVALILEMQRNTLAQHGIEVIPALGKPFDPNVHEAIAVDTESDLPKNTVTNVLQTGYRHDGKLFRASMVRVRG</sequence>
<dbReference type="Proteomes" id="UP000253204">
    <property type="component" value="Unassembled WGS sequence"/>
</dbReference>
<dbReference type="Gene3D" id="2.30.22.10">
    <property type="entry name" value="Head domain of nucleotide exchange factor GrpE"/>
    <property type="match status" value="1"/>
</dbReference>
<dbReference type="HAMAP" id="MF_01151">
    <property type="entry name" value="GrpE"/>
    <property type="match status" value="1"/>
</dbReference>
<evidence type="ECO:0000256" key="3">
    <source>
        <dbReference type="HAMAP-Rule" id="MF_01151"/>
    </source>
</evidence>
<dbReference type="GO" id="GO:0051087">
    <property type="term" value="F:protein-folding chaperone binding"/>
    <property type="evidence" value="ECO:0007669"/>
    <property type="project" value="InterPro"/>
</dbReference>
<dbReference type="Pfam" id="PF01025">
    <property type="entry name" value="GrpE"/>
    <property type="match status" value="1"/>
</dbReference>
<dbReference type="CDD" id="cd00446">
    <property type="entry name" value="GrpE"/>
    <property type="match status" value="1"/>
</dbReference>
<dbReference type="GO" id="GO:0005829">
    <property type="term" value="C:cytosol"/>
    <property type="evidence" value="ECO:0007669"/>
    <property type="project" value="TreeGrafter"/>
</dbReference>
<dbReference type="GO" id="GO:0006457">
    <property type="term" value="P:protein folding"/>
    <property type="evidence" value="ECO:0007669"/>
    <property type="project" value="InterPro"/>
</dbReference>
<dbReference type="SUPFAM" id="SSF58014">
    <property type="entry name" value="Coiled-coil domain of nucleotide exchange factor GrpE"/>
    <property type="match status" value="1"/>
</dbReference>
<evidence type="ECO:0000259" key="5">
    <source>
        <dbReference type="Pfam" id="PF01556"/>
    </source>
</evidence>
<reference evidence="6 7" key="1">
    <citation type="submission" date="2018-07" db="EMBL/GenBank/DDBJ databases">
        <title>Halomonas rutogse sp. nov., isolated from Lake TangqianCo on Tibetan Plateau.</title>
        <authorList>
            <person name="Lu H."/>
            <person name="Xing P."/>
            <person name="Wu Q."/>
        </authorList>
    </citation>
    <scope>NUCLEOTIDE SEQUENCE [LARGE SCALE GENOMIC DNA]</scope>
    <source>
        <strain evidence="6 7">TQ8S</strain>
    </source>
</reference>
<comment type="caution">
    <text evidence="6">The sequence shown here is derived from an EMBL/GenBank/DDBJ whole genome shotgun (WGS) entry which is preliminary data.</text>
</comment>
<evidence type="ECO:0000313" key="6">
    <source>
        <dbReference type="EMBL" id="RCV93763.1"/>
    </source>
</evidence>
<dbReference type="InterPro" id="IPR009012">
    <property type="entry name" value="GrpE_head"/>
</dbReference>
<evidence type="ECO:0000256" key="2">
    <source>
        <dbReference type="ARBA" id="ARBA00023186"/>
    </source>
</evidence>
<accession>A0A368UDD8</accession>
<dbReference type="Gene3D" id="3.90.20.20">
    <property type="match status" value="1"/>
</dbReference>
<keyword evidence="7" id="KW-1185">Reference proteome</keyword>